<dbReference type="Gene3D" id="1.25.40.80">
    <property type="match status" value="1"/>
</dbReference>
<dbReference type="SUPFAM" id="SSF48173">
    <property type="entry name" value="Cryptochrome/photolyase FAD-binding domain"/>
    <property type="match status" value="1"/>
</dbReference>
<dbReference type="PANTHER" id="PTHR38657:SF1">
    <property type="entry name" value="SLR1343 PROTEIN"/>
    <property type="match status" value="1"/>
</dbReference>
<dbReference type="EMBL" id="JAENIL010000069">
    <property type="protein sequence ID" value="MBK1880060.1"/>
    <property type="molecule type" value="Genomic_DNA"/>
</dbReference>
<dbReference type="InterPro" id="IPR052551">
    <property type="entry name" value="UV-DNA_repair_photolyase"/>
</dbReference>
<name>A0A934RYH8_9BACT</name>
<keyword evidence="3" id="KW-1185">Reference proteome</keyword>
<dbReference type="Gene3D" id="1.10.10.1710">
    <property type="entry name" value="Deoxyribodipyrimidine photolyase-related"/>
    <property type="match status" value="1"/>
</dbReference>
<dbReference type="Pfam" id="PF04244">
    <property type="entry name" value="DPRP"/>
    <property type="match status" value="1"/>
</dbReference>
<evidence type="ECO:0000313" key="3">
    <source>
        <dbReference type="Proteomes" id="UP000617628"/>
    </source>
</evidence>
<dbReference type="Proteomes" id="UP000617628">
    <property type="component" value="Unassembled WGS sequence"/>
</dbReference>
<protein>
    <submittedName>
        <fullName evidence="2">Cryptochrome/photolyase family protein</fullName>
    </submittedName>
</protein>
<accession>A0A934RYH8</accession>
<dbReference type="Gene3D" id="1.10.579.10">
    <property type="entry name" value="DNA Cyclobutane Dipyrimidine Photolyase, subunit A, domain 3"/>
    <property type="match status" value="1"/>
</dbReference>
<gene>
    <name evidence="2" type="ORF">JIN87_24460</name>
</gene>
<dbReference type="InterPro" id="IPR014729">
    <property type="entry name" value="Rossmann-like_a/b/a_fold"/>
</dbReference>
<dbReference type="AlphaFoldDB" id="A0A934RYH8"/>
<dbReference type="PANTHER" id="PTHR38657">
    <property type="entry name" value="SLR1343 PROTEIN"/>
    <property type="match status" value="1"/>
</dbReference>
<reference evidence="2" key="1">
    <citation type="submission" date="2021-01" db="EMBL/GenBank/DDBJ databases">
        <title>Modified the classification status of verrucomicrobia.</title>
        <authorList>
            <person name="Feng X."/>
        </authorList>
    </citation>
    <scope>NUCLEOTIDE SEQUENCE</scope>
    <source>
        <strain evidence="2">KCTC 13126</strain>
    </source>
</reference>
<dbReference type="RefSeq" id="WP_200358590.1">
    <property type="nucleotide sequence ID" value="NZ_JAENIL010000069.1"/>
</dbReference>
<dbReference type="InterPro" id="IPR007357">
    <property type="entry name" value="PhrB-like"/>
</dbReference>
<organism evidence="2 3">
    <name type="scientific">Pelagicoccus mobilis</name>
    <dbReference type="NCBI Taxonomy" id="415221"/>
    <lineage>
        <taxon>Bacteria</taxon>
        <taxon>Pseudomonadati</taxon>
        <taxon>Verrucomicrobiota</taxon>
        <taxon>Opitutia</taxon>
        <taxon>Puniceicoccales</taxon>
        <taxon>Pelagicoccaceae</taxon>
        <taxon>Pelagicoccus</taxon>
    </lineage>
</organism>
<dbReference type="InterPro" id="IPR036134">
    <property type="entry name" value="Crypto/Photolyase_FAD-like_sf"/>
</dbReference>
<dbReference type="Gene3D" id="3.40.50.620">
    <property type="entry name" value="HUPs"/>
    <property type="match status" value="1"/>
</dbReference>
<evidence type="ECO:0000313" key="2">
    <source>
        <dbReference type="EMBL" id="MBK1880060.1"/>
    </source>
</evidence>
<evidence type="ECO:0000256" key="1">
    <source>
        <dbReference type="SAM" id="MobiDB-lite"/>
    </source>
</evidence>
<feature type="region of interest" description="Disordered" evidence="1">
    <location>
        <begin position="169"/>
        <end position="203"/>
    </location>
</feature>
<proteinExistence type="predicted"/>
<comment type="caution">
    <text evidence="2">The sequence shown here is derived from an EMBL/GenBank/DDBJ whole genome shotgun (WGS) entry which is preliminary data.</text>
</comment>
<sequence>MPKHRHYRRLVIALGDQLSTRLPSLKGFDKSRDAVWMAEVSEESVHTWSSKTRIVLFLSAMRHFRDELRQKGYVVRYKEFSEGSLSTLLEDFLAKNEVDEVHLVRPGEHRLLVNLSESCSSTQTPLRLHEDTSFYSTPADFEDHARGRKQLRMEFFYREMRRKHQVLMDGKNPRGGEWNFDSQNRKAFPRSGPELLPPRKRFPPDDTTNAVIKLVNEKLPNHPGTCEDFDWPVTREQGLAALQNFIQDELARFGKHQDAMWAGEPFLHHSLISSSLNLHLIDADEAVSAAEHAYNEGLAPIESVEGFIRQILGWREYVRGIYWSYMPEYLERNAFEAELDLPDFFWTGNTEYNCLRDTISQTLKFGYAHHIQRLMVTGLYCLLLGVHPKKVHQWYLSVYVDAVEWVELPNTLGMSQFADGSVMASKPYVATGQYIKRMSNYCSGCRFDPTKRTGSDACPFTTLYWDFLTKHRVKLHSNPRMRMQLRNLDRIDTAELQQISLQAAAIREQRELTT</sequence>